<proteinExistence type="predicted"/>
<evidence type="ECO:0000313" key="2">
    <source>
        <dbReference type="EMBL" id="SBS76500.1"/>
    </source>
</evidence>
<dbReference type="EMBL" id="FLQS01000026">
    <property type="protein sequence ID" value="SBS76500.1"/>
    <property type="molecule type" value="Genomic_DNA"/>
</dbReference>
<name>A0A1Y5PGC2_9MYCO</name>
<dbReference type="EMBL" id="FLQS01000024">
    <property type="protein sequence ID" value="SBS76248.1"/>
    <property type="molecule type" value="Genomic_DNA"/>
</dbReference>
<accession>A0A1Y5PGC2</accession>
<reference evidence="2" key="1">
    <citation type="submission" date="2016-03" db="EMBL/GenBank/DDBJ databases">
        <authorList>
            <person name="Ploux O."/>
        </authorList>
    </citation>
    <scope>NUCLEOTIDE SEQUENCE</scope>
    <source>
        <strain evidence="2">UC10</strain>
    </source>
</reference>
<organism evidence="2">
    <name type="scientific">uncultured Mycobacterium sp</name>
    <dbReference type="NCBI Taxonomy" id="171292"/>
    <lineage>
        <taxon>Bacteria</taxon>
        <taxon>Bacillati</taxon>
        <taxon>Actinomycetota</taxon>
        <taxon>Actinomycetes</taxon>
        <taxon>Mycobacteriales</taxon>
        <taxon>Mycobacteriaceae</taxon>
        <taxon>Mycobacterium</taxon>
        <taxon>environmental samples</taxon>
    </lineage>
</organism>
<gene>
    <name evidence="1" type="ORF">MHPYR_300003</name>
    <name evidence="2" type="ORF">MHPYR_320078</name>
</gene>
<dbReference type="AlphaFoldDB" id="A0A1Y5PGC2"/>
<protein>
    <submittedName>
        <fullName evidence="2">Uncharacterized protein</fullName>
    </submittedName>
</protein>
<sequence>MILHDEVTVQFQVPYDPPVYDDFGVEQLDTVDETVRAEVFPLGTEVVVRDAAVSSRYRVILAPTVSIPPMVGDALRLGWGPFAIDPDDSATGLRVDGTVERHTVRGRLHHYELITKTVE</sequence>
<evidence type="ECO:0000313" key="1">
    <source>
        <dbReference type="EMBL" id="SBS76248.1"/>
    </source>
</evidence>